<evidence type="ECO:0000313" key="1">
    <source>
        <dbReference type="EMBL" id="GIH82098.1"/>
    </source>
</evidence>
<dbReference type="Proteomes" id="UP000655044">
    <property type="component" value="Unassembled WGS sequence"/>
</dbReference>
<proteinExistence type="predicted"/>
<protein>
    <submittedName>
        <fullName evidence="1">Uncharacterized protein</fullName>
    </submittedName>
</protein>
<dbReference type="AlphaFoldDB" id="A0A8J3WAP2"/>
<dbReference type="EMBL" id="BOOI01000003">
    <property type="protein sequence ID" value="GIH82098.1"/>
    <property type="molecule type" value="Genomic_DNA"/>
</dbReference>
<comment type="caution">
    <text evidence="1">The sequence shown here is derived from an EMBL/GenBank/DDBJ whole genome shotgun (WGS) entry which is preliminary data.</text>
</comment>
<name>A0A8J3WAP2_PLARO</name>
<reference evidence="1" key="1">
    <citation type="submission" date="2021-01" db="EMBL/GenBank/DDBJ databases">
        <title>Whole genome shotgun sequence of Planobispora rosea NBRC 15558.</title>
        <authorList>
            <person name="Komaki H."/>
            <person name="Tamura T."/>
        </authorList>
    </citation>
    <scope>NUCLEOTIDE SEQUENCE</scope>
    <source>
        <strain evidence="1">NBRC 15558</strain>
    </source>
</reference>
<evidence type="ECO:0000313" key="2">
    <source>
        <dbReference type="Proteomes" id="UP000655044"/>
    </source>
</evidence>
<gene>
    <name evidence="1" type="ORF">Pro02_05060</name>
</gene>
<keyword evidence="2" id="KW-1185">Reference proteome</keyword>
<dbReference type="RefSeq" id="WP_189242321.1">
    <property type="nucleotide sequence ID" value="NZ_BMQP01000012.1"/>
</dbReference>
<organism evidence="1 2">
    <name type="scientific">Planobispora rosea</name>
    <dbReference type="NCBI Taxonomy" id="35762"/>
    <lineage>
        <taxon>Bacteria</taxon>
        <taxon>Bacillati</taxon>
        <taxon>Actinomycetota</taxon>
        <taxon>Actinomycetes</taxon>
        <taxon>Streptosporangiales</taxon>
        <taxon>Streptosporangiaceae</taxon>
        <taxon>Planobispora</taxon>
    </lineage>
</organism>
<sequence>MREYQAGDTGAVDLPSVSGRAIADRRGVRDRAGSMAVPIGHWLVSGDLAGMRAWVHQCAISAGLDAAHLPAGPPASGRDRGAGLWLIGRPGV</sequence>
<accession>A0A8J3WAP2</accession>